<keyword evidence="4" id="KW-1185">Reference proteome</keyword>
<name>A0A0K1PGI9_9BACT</name>
<dbReference type="Pfam" id="PF17171">
    <property type="entry name" value="GST_C_6"/>
    <property type="match status" value="1"/>
</dbReference>
<dbReference type="PANTHER" id="PTHR12289:SF41">
    <property type="entry name" value="FAILED AXON CONNECTIONS-RELATED"/>
    <property type="match status" value="1"/>
</dbReference>
<gene>
    <name evidence="3" type="ORF">AKJ08_2923</name>
</gene>
<evidence type="ECO:0000313" key="4">
    <source>
        <dbReference type="Proteomes" id="UP000055590"/>
    </source>
</evidence>
<dbReference type="AlphaFoldDB" id="A0A0K1PGI9"/>
<dbReference type="EMBL" id="CP012332">
    <property type="protein sequence ID" value="AKU92536.1"/>
    <property type="molecule type" value="Genomic_DNA"/>
</dbReference>
<dbReference type="PANTHER" id="PTHR12289">
    <property type="entry name" value="METAXIN RELATED"/>
    <property type="match status" value="1"/>
</dbReference>
<dbReference type="InterPro" id="IPR012336">
    <property type="entry name" value="Thioredoxin-like_fold"/>
</dbReference>
<proteinExistence type="predicted"/>
<evidence type="ECO:0000313" key="3">
    <source>
        <dbReference type="EMBL" id="AKU92536.1"/>
    </source>
</evidence>
<dbReference type="CDD" id="cd03193">
    <property type="entry name" value="GST_C_Metaxin"/>
    <property type="match status" value="1"/>
</dbReference>
<dbReference type="SFLD" id="SFLDG01180">
    <property type="entry name" value="SUF1"/>
    <property type="match status" value="1"/>
</dbReference>
<dbReference type="Proteomes" id="UP000055590">
    <property type="component" value="Chromosome"/>
</dbReference>
<feature type="domain" description="Metaxin glutathione S-transferase" evidence="1">
    <location>
        <begin position="168"/>
        <end position="229"/>
    </location>
</feature>
<dbReference type="SUPFAM" id="SSF47616">
    <property type="entry name" value="GST C-terminal domain-like"/>
    <property type="match status" value="1"/>
</dbReference>
<evidence type="ECO:0000259" key="1">
    <source>
        <dbReference type="Pfam" id="PF17171"/>
    </source>
</evidence>
<dbReference type="KEGG" id="vin:AKJ08_2923"/>
<dbReference type="GO" id="GO:0005737">
    <property type="term" value="C:cytoplasm"/>
    <property type="evidence" value="ECO:0007669"/>
    <property type="project" value="TreeGrafter"/>
</dbReference>
<evidence type="ECO:0008006" key="5">
    <source>
        <dbReference type="Google" id="ProtNLM"/>
    </source>
</evidence>
<organism evidence="3 4">
    <name type="scientific">Vulgatibacter incomptus</name>
    <dbReference type="NCBI Taxonomy" id="1391653"/>
    <lineage>
        <taxon>Bacteria</taxon>
        <taxon>Pseudomonadati</taxon>
        <taxon>Myxococcota</taxon>
        <taxon>Myxococcia</taxon>
        <taxon>Myxococcales</taxon>
        <taxon>Cystobacterineae</taxon>
        <taxon>Vulgatibacteraceae</taxon>
        <taxon>Vulgatibacter</taxon>
    </lineage>
</organism>
<dbReference type="STRING" id="1391653.AKJ08_2923"/>
<dbReference type="InterPro" id="IPR036249">
    <property type="entry name" value="Thioredoxin-like_sf"/>
</dbReference>
<dbReference type="SFLD" id="SFLDS00019">
    <property type="entry name" value="Glutathione_Transferase_(cytos"/>
    <property type="match status" value="1"/>
</dbReference>
<dbReference type="InterPro" id="IPR036282">
    <property type="entry name" value="Glutathione-S-Trfase_C_sf"/>
</dbReference>
<dbReference type="InterPro" id="IPR050931">
    <property type="entry name" value="Mito_Protein_Transport_Metaxin"/>
</dbReference>
<sequence>MTESALRLYTFSPAFGLPTAGPFGLKLEVCLRMLDVPYERVVADNSRKGPKRKSPWIEDGGVRLGDTELILRYLEQRYGKVLDRGLDPDQRSRAHVLRKMLEEHFHQVFEYELLVRDDGWAAMKRHLSAAIPPLALAVAGPIIRRGFRRHLFERGIARHSADEIEALGKADIDALATWLGDREWFVADEPTKADATALGLLAVTVRSGLPGPVCTYARSKPNLVRFVDRGLARFFPELPAQA</sequence>
<dbReference type="SUPFAM" id="SSF52833">
    <property type="entry name" value="Thioredoxin-like"/>
    <property type="match status" value="1"/>
</dbReference>
<reference evidence="3 4" key="1">
    <citation type="submission" date="2015-08" db="EMBL/GenBank/DDBJ databases">
        <authorList>
            <person name="Babu N.S."/>
            <person name="Beckwith C.J."/>
            <person name="Beseler K.G."/>
            <person name="Brison A."/>
            <person name="Carone J.V."/>
            <person name="Caskin T.P."/>
            <person name="Diamond M."/>
            <person name="Durham M.E."/>
            <person name="Foxe J.M."/>
            <person name="Go M."/>
            <person name="Henderson B.A."/>
            <person name="Jones I.B."/>
            <person name="McGettigan J.A."/>
            <person name="Micheletti S.J."/>
            <person name="Nasrallah M.E."/>
            <person name="Ortiz D."/>
            <person name="Piller C.R."/>
            <person name="Privatt S.R."/>
            <person name="Schneider S.L."/>
            <person name="Sharp S."/>
            <person name="Smith T.C."/>
            <person name="Stanton J.D."/>
            <person name="Ullery H.E."/>
            <person name="Wilson R.J."/>
            <person name="Serrano M.G."/>
            <person name="Buck G."/>
            <person name="Lee V."/>
            <person name="Wang Y."/>
            <person name="Carvalho R."/>
            <person name="Voegtly L."/>
            <person name="Shi R."/>
            <person name="Duckworth R."/>
            <person name="Johnson A."/>
            <person name="Loviza R."/>
            <person name="Walstead R."/>
            <person name="Shah Z."/>
            <person name="Kiflezghi M."/>
            <person name="Wade K."/>
            <person name="Ball S.L."/>
            <person name="Bradley K.W."/>
            <person name="Asai D.J."/>
            <person name="Bowman C.A."/>
            <person name="Russell D.A."/>
            <person name="Pope W.H."/>
            <person name="Jacobs-Sera D."/>
            <person name="Hendrix R.W."/>
            <person name="Hatfull G.F."/>
        </authorList>
    </citation>
    <scope>NUCLEOTIDE SEQUENCE [LARGE SCALE GENOMIC DNA]</scope>
    <source>
        <strain evidence="3 4">DSM 27710</strain>
    </source>
</reference>
<dbReference type="InterPro" id="IPR033468">
    <property type="entry name" value="Metaxin_GST"/>
</dbReference>
<dbReference type="RefSeq" id="WP_169788841.1">
    <property type="nucleotide sequence ID" value="NZ_CP012332.1"/>
</dbReference>
<accession>A0A0K1PGI9</accession>
<evidence type="ECO:0000259" key="2">
    <source>
        <dbReference type="Pfam" id="PF17172"/>
    </source>
</evidence>
<dbReference type="SFLD" id="SFLDG01200">
    <property type="entry name" value="SUF1.1"/>
    <property type="match status" value="1"/>
</dbReference>
<dbReference type="Pfam" id="PF17172">
    <property type="entry name" value="GST_N_4"/>
    <property type="match status" value="1"/>
</dbReference>
<dbReference type="InterPro" id="IPR026928">
    <property type="entry name" value="FAX/IsoI-like"/>
</dbReference>
<dbReference type="Gene3D" id="1.20.1050.130">
    <property type="match status" value="1"/>
</dbReference>
<dbReference type="InterPro" id="IPR040079">
    <property type="entry name" value="Glutathione_S-Trfase"/>
</dbReference>
<feature type="domain" description="Thioredoxin-like fold" evidence="2">
    <location>
        <begin position="22"/>
        <end position="118"/>
    </location>
</feature>
<protein>
    <recommendedName>
        <fullName evidence="5">Glutathione S-transferase</fullName>
    </recommendedName>
</protein>